<keyword evidence="1" id="KW-0472">Membrane</keyword>
<keyword evidence="1" id="KW-0812">Transmembrane</keyword>
<protein>
    <submittedName>
        <fullName evidence="3">Pilus assembly protein</fullName>
    </submittedName>
</protein>
<dbReference type="OrthoDB" id="7306064at2"/>
<dbReference type="RefSeq" id="WP_160752814.1">
    <property type="nucleotide sequence ID" value="NZ_WTYA01000004.1"/>
</dbReference>
<evidence type="ECO:0000313" key="3">
    <source>
        <dbReference type="EMBL" id="MXP28518.1"/>
    </source>
</evidence>
<evidence type="ECO:0000256" key="1">
    <source>
        <dbReference type="SAM" id="Phobius"/>
    </source>
</evidence>
<accession>A0A845ANG1</accession>
<organism evidence="3 4">
    <name type="scientific">Qipengyuania algicida</name>
    <dbReference type="NCBI Taxonomy" id="1836209"/>
    <lineage>
        <taxon>Bacteria</taxon>
        <taxon>Pseudomonadati</taxon>
        <taxon>Pseudomonadota</taxon>
        <taxon>Alphaproteobacteria</taxon>
        <taxon>Sphingomonadales</taxon>
        <taxon>Erythrobacteraceae</taxon>
        <taxon>Qipengyuania</taxon>
    </lineage>
</organism>
<dbReference type="InterPro" id="IPR012495">
    <property type="entry name" value="TadE-like_dom"/>
</dbReference>
<comment type="caution">
    <text evidence="3">The sequence shown here is derived from an EMBL/GenBank/DDBJ whole genome shotgun (WGS) entry which is preliminary data.</text>
</comment>
<dbReference type="Pfam" id="PF07811">
    <property type="entry name" value="TadE"/>
    <property type="match status" value="1"/>
</dbReference>
<keyword evidence="4" id="KW-1185">Reference proteome</keyword>
<sequence>MRQRFIKSIARDRSAIAAVEFAFVAPVMIVLIMGFLDLTYQIYAQSILTGAVQQAGRNSGIEGGATTSSAIDTRVVDLVSPVIPHLQQSCGTNHGGDTTWCSTRKNYDSFSAIAPEPFTDSNHNGMRDPGECFTDINNNGSWDSDPSLSGQGGASDVAVYTMVINYPRLFPLYGLIGLPQEVTLSATTLLKNQPYATQQTTPAPTVCT</sequence>
<evidence type="ECO:0000259" key="2">
    <source>
        <dbReference type="Pfam" id="PF07811"/>
    </source>
</evidence>
<dbReference type="EMBL" id="WTYA01000004">
    <property type="protein sequence ID" value="MXP28518.1"/>
    <property type="molecule type" value="Genomic_DNA"/>
</dbReference>
<reference evidence="3 4" key="1">
    <citation type="submission" date="2019-12" db="EMBL/GenBank/DDBJ databases">
        <title>Genomic-based taxomic classification of the family Erythrobacteraceae.</title>
        <authorList>
            <person name="Xu L."/>
        </authorList>
    </citation>
    <scope>NUCLEOTIDE SEQUENCE [LARGE SCALE GENOMIC DNA]</scope>
    <source>
        <strain evidence="3 4">KEMB 9005-328</strain>
    </source>
</reference>
<dbReference type="AlphaFoldDB" id="A0A845ANG1"/>
<name>A0A845ANG1_9SPHN</name>
<feature type="domain" description="TadE-like" evidence="2">
    <location>
        <begin position="17"/>
        <end position="57"/>
    </location>
</feature>
<evidence type="ECO:0000313" key="4">
    <source>
        <dbReference type="Proteomes" id="UP000439780"/>
    </source>
</evidence>
<feature type="transmembrane region" description="Helical" evidence="1">
    <location>
        <begin position="21"/>
        <end position="43"/>
    </location>
</feature>
<keyword evidence="1" id="KW-1133">Transmembrane helix</keyword>
<proteinExistence type="predicted"/>
<dbReference type="Proteomes" id="UP000439780">
    <property type="component" value="Unassembled WGS sequence"/>
</dbReference>
<gene>
    <name evidence="3" type="ORF">GRI58_06745</name>
</gene>